<dbReference type="GO" id="GO:0030288">
    <property type="term" value="C:outer membrane-bounded periplasmic space"/>
    <property type="evidence" value="ECO:0007669"/>
    <property type="project" value="TreeGrafter"/>
</dbReference>
<accession>A0A2T0BDD1</accession>
<feature type="transmembrane region" description="Helical" evidence="2">
    <location>
        <begin position="16"/>
        <end position="33"/>
    </location>
</feature>
<dbReference type="AlphaFoldDB" id="A0A2T0BDD1"/>
<sequence length="311" mass="33449">MKRAMKRTKSTKRRNIITLGIVAVICLIMIFYFKNPKVEDETFVVAQNDETTLTLTLAKTLGGASNSIDKTIVVIKEEVQTTQVETQTAQRDTVVKSETKAAKTGRVIVIDAGHSLNPAQGTEAQAPGSTIMKAKDVSGAFSTNAGYGEYLLNQQIADLLKVDLEKRGFTVIMTKSNINQSMGNIARAEVGNNANADLVIRIHADSFDNSSAKGASMLVPAANNQYTSAISQTSSKYGQTILNSYTSVNPLNNRGLVVSDTMTGFNWSKVPVVLLEMGFLSNSGDEAYLINANNHGKIVDGISQGIVNCFA</sequence>
<dbReference type="SMART" id="SM00646">
    <property type="entry name" value="Ami_3"/>
    <property type="match status" value="1"/>
</dbReference>
<dbReference type="Gene3D" id="3.40.630.40">
    <property type="entry name" value="Zn-dependent exopeptidases"/>
    <property type="match status" value="1"/>
</dbReference>
<organism evidence="4 5">
    <name type="scientific">Clostridium vincentii</name>
    <dbReference type="NCBI Taxonomy" id="52704"/>
    <lineage>
        <taxon>Bacteria</taxon>
        <taxon>Bacillati</taxon>
        <taxon>Bacillota</taxon>
        <taxon>Clostridia</taxon>
        <taxon>Eubacteriales</taxon>
        <taxon>Clostridiaceae</taxon>
        <taxon>Clostridium</taxon>
    </lineage>
</organism>
<keyword evidence="1" id="KW-0378">Hydrolase</keyword>
<dbReference type="GO" id="GO:0008745">
    <property type="term" value="F:N-acetylmuramoyl-L-alanine amidase activity"/>
    <property type="evidence" value="ECO:0007669"/>
    <property type="project" value="InterPro"/>
</dbReference>
<evidence type="ECO:0000259" key="3">
    <source>
        <dbReference type="SMART" id="SM00646"/>
    </source>
</evidence>
<feature type="domain" description="MurNAc-LAA" evidence="3">
    <location>
        <begin position="188"/>
        <end position="307"/>
    </location>
</feature>
<proteinExistence type="predicted"/>
<name>A0A2T0BDD1_9CLOT</name>
<dbReference type="GO" id="GO:0009253">
    <property type="term" value="P:peptidoglycan catabolic process"/>
    <property type="evidence" value="ECO:0007669"/>
    <property type="project" value="InterPro"/>
</dbReference>
<dbReference type="PANTHER" id="PTHR30404">
    <property type="entry name" value="N-ACETYLMURAMOYL-L-ALANINE AMIDASE"/>
    <property type="match status" value="1"/>
</dbReference>
<keyword evidence="2" id="KW-0472">Membrane</keyword>
<dbReference type="SUPFAM" id="SSF53187">
    <property type="entry name" value="Zn-dependent exopeptidases"/>
    <property type="match status" value="1"/>
</dbReference>
<keyword evidence="5" id="KW-1185">Reference proteome</keyword>
<evidence type="ECO:0000313" key="5">
    <source>
        <dbReference type="Proteomes" id="UP000239471"/>
    </source>
</evidence>
<dbReference type="RefSeq" id="WP_106060148.1">
    <property type="nucleotide sequence ID" value="NZ_PVXQ01000023.1"/>
</dbReference>
<reference evidence="4 5" key="1">
    <citation type="submission" date="2018-03" db="EMBL/GenBank/DDBJ databases">
        <title>Genome sequence of Clostridium vincentii DSM 10228.</title>
        <authorList>
            <person name="Poehlein A."/>
            <person name="Daniel R."/>
        </authorList>
    </citation>
    <scope>NUCLEOTIDE SEQUENCE [LARGE SCALE GENOMIC DNA]</scope>
    <source>
        <strain evidence="4 5">DSM 10228</strain>
    </source>
</reference>
<dbReference type="InterPro" id="IPR002508">
    <property type="entry name" value="MurNAc-LAA_cat"/>
</dbReference>
<dbReference type="Pfam" id="PF01520">
    <property type="entry name" value="Amidase_3"/>
    <property type="match status" value="1"/>
</dbReference>
<evidence type="ECO:0000313" key="4">
    <source>
        <dbReference type="EMBL" id="PRR81842.1"/>
    </source>
</evidence>
<evidence type="ECO:0000256" key="2">
    <source>
        <dbReference type="SAM" id="Phobius"/>
    </source>
</evidence>
<dbReference type="OrthoDB" id="43070at2"/>
<dbReference type="EMBL" id="PVXQ01000023">
    <property type="protein sequence ID" value="PRR81842.1"/>
    <property type="molecule type" value="Genomic_DNA"/>
</dbReference>
<dbReference type="InterPro" id="IPR050695">
    <property type="entry name" value="N-acetylmuramoyl_amidase_3"/>
</dbReference>
<protein>
    <submittedName>
        <fullName evidence="4">N-acetylmuramoyl-l-alanine amidase I</fullName>
    </submittedName>
</protein>
<evidence type="ECO:0000256" key="1">
    <source>
        <dbReference type="ARBA" id="ARBA00022801"/>
    </source>
</evidence>
<keyword evidence="2" id="KW-1133">Transmembrane helix</keyword>
<keyword evidence="2" id="KW-0812">Transmembrane</keyword>
<dbReference type="PANTHER" id="PTHR30404:SF0">
    <property type="entry name" value="N-ACETYLMURAMOYL-L-ALANINE AMIDASE AMIC"/>
    <property type="match status" value="1"/>
</dbReference>
<dbReference type="Proteomes" id="UP000239471">
    <property type="component" value="Unassembled WGS sequence"/>
</dbReference>
<dbReference type="CDD" id="cd02696">
    <property type="entry name" value="MurNAc-LAA"/>
    <property type="match status" value="1"/>
</dbReference>
<comment type="caution">
    <text evidence="4">The sequence shown here is derived from an EMBL/GenBank/DDBJ whole genome shotgun (WGS) entry which is preliminary data.</text>
</comment>
<gene>
    <name evidence="4" type="ORF">CLVI_21880</name>
</gene>